<dbReference type="EMBL" id="AP024613">
    <property type="protein sequence ID" value="BCV43164.1"/>
    <property type="molecule type" value="Genomic_DNA"/>
</dbReference>
<protein>
    <submittedName>
        <fullName evidence="1">Uncharacterized protein</fullName>
    </submittedName>
</protein>
<dbReference type="Proteomes" id="UP000825078">
    <property type="component" value="Chromosome"/>
</dbReference>
<proteinExistence type="predicted"/>
<dbReference type="KEGG" id="salg:BS332_06320"/>
<gene>
    <name evidence="1" type="ORF">TUM17379_01820</name>
</gene>
<reference evidence="1" key="1">
    <citation type="submission" date="2021-05" db="EMBL/GenBank/DDBJ databases">
        <title>Molecular characterization for Shewanella algae harboring chromosomal blaOXA-55-like strains isolated from clinical and environment sample.</title>
        <authorList>
            <person name="Ohama Y."/>
            <person name="Aoki K."/>
            <person name="Harada S."/>
            <person name="Moriya K."/>
            <person name="Ishii Y."/>
            <person name="Tateda K."/>
        </authorList>
    </citation>
    <scope>NUCLEOTIDE SEQUENCE</scope>
    <source>
        <strain evidence="1">TUM17379</strain>
    </source>
</reference>
<organism evidence="1 2">
    <name type="scientific">Shewanella algae</name>
    <dbReference type="NCBI Taxonomy" id="38313"/>
    <lineage>
        <taxon>Bacteria</taxon>
        <taxon>Pseudomonadati</taxon>
        <taxon>Pseudomonadota</taxon>
        <taxon>Gammaproteobacteria</taxon>
        <taxon>Alteromonadales</taxon>
        <taxon>Shewanellaceae</taxon>
        <taxon>Shewanella</taxon>
    </lineage>
</organism>
<dbReference type="RefSeq" id="WP_025010636.1">
    <property type="nucleotide sequence ID" value="NZ_AP024609.1"/>
</dbReference>
<dbReference type="GeneID" id="93807233"/>
<accession>A0A5N5TYF6</accession>
<evidence type="ECO:0000313" key="1">
    <source>
        <dbReference type="EMBL" id="BCV43164.1"/>
    </source>
</evidence>
<name>A0A5N5TYF6_9GAMM</name>
<sequence length="63" mass="6843">MLNKNQKGQASFEYLVVCGALVAALLTPIESQGDQNVVELCLEALRAWYTAFAYAKSLPALPL</sequence>
<evidence type="ECO:0000313" key="2">
    <source>
        <dbReference type="Proteomes" id="UP000825078"/>
    </source>
</evidence>
<dbReference type="AlphaFoldDB" id="A0A5N5TYF6"/>